<proteinExistence type="predicted"/>
<organism evidence="5 6">
    <name type="scientific">Hyphobacterium lacteum</name>
    <dbReference type="NCBI Taxonomy" id="3116575"/>
    <lineage>
        <taxon>Bacteria</taxon>
        <taxon>Pseudomonadati</taxon>
        <taxon>Pseudomonadota</taxon>
        <taxon>Alphaproteobacteria</taxon>
        <taxon>Maricaulales</taxon>
        <taxon>Maricaulaceae</taxon>
        <taxon>Hyphobacterium</taxon>
    </lineage>
</organism>
<name>A0ABU7LS47_9PROT</name>
<dbReference type="Proteomes" id="UP001354971">
    <property type="component" value="Unassembled WGS sequence"/>
</dbReference>
<evidence type="ECO:0000256" key="2">
    <source>
        <dbReference type="SAM" id="Phobius"/>
    </source>
</evidence>
<gene>
    <name evidence="5" type="ORF">V0U79_10210</name>
</gene>
<evidence type="ECO:0000256" key="1">
    <source>
        <dbReference type="SAM" id="Coils"/>
    </source>
</evidence>
<dbReference type="Pfam" id="PF09822">
    <property type="entry name" value="ABC_transp_aux"/>
    <property type="match status" value="1"/>
</dbReference>
<keyword evidence="2" id="KW-0472">Membrane</keyword>
<feature type="transmembrane region" description="Helical" evidence="2">
    <location>
        <begin position="578"/>
        <end position="597"/>
    </location>
</feature>
<keyword evidence="2" id="KW-1133">Transmembrane helix</keyword>
<evidence type="ECO:0000259" key="4">
    <source>
        <dbReference type="Pfam" id="PF23357"/>
    </source>
</evidence>
<keyword evidence="6" id="KW-1185">Reference proteome</keyword>
<feature type="domain" description="DUF7088" evidence="4">
    <location>
        <begin position="40"/>
        <end position="137"/>
    </location>
</feature>
<dbReference type="Pfam" id="PF23357">
    <property type="entry name" value="DUF7088"/>
    <property type="match status" value="1"/>
</dbReference>
<evidence type="ECO:0000313" key="5">
    <source>
        <dbReference type="EMBL" id="MEE2526743.1"/>
    </source>
</evidence>
<evidence type="ECO:0000259" key="3">
    <source>
        <dbReference type="Pfam" id="PF09822"/>
    </source>
</evidence>
<keyword evidence="1" id="KW-0175">Coiled coil</keyword>
<dbReference type="RefSeq" id="WP_330199404.1">
    <property type="nucleotide sequence ID" value="NZ_JAZDRP010000005.1"/>
</dbReference>
<accession>A0ABU7LS47</accession>
<dbReference type="InterPro" id="IPR055396">
    <property type="entry name" value="DUF7088"/>
</dbReference>
<feature type="coiled-coil region" evidence="1">
    <location>
        <begin position="536"/>
        <end position="563"/>
    </location>
</feature>
<reference evidence="5 6" key="1">
    <citation type="submission" date="2024-01" db="EMBL/GenBank/DDBJ databases">
        <title>Hyphobacterium bacterium isolated from marine sediment.</title>
        <authorList>
            <person name="Zhao S."/>
        </authorList>
    </citation>
    <scope>NUCLEOTIDE SEQUENCE [LARGE SCALE GENOMIC DNA]</scope>
    <source>
        <strain evidence="6">HN65</strain>
    </source>
</reference>
<sequence>MSRRWHMLSLLLAVLAGICGLNLLAAQLLSDVRLDSTQGGLYRLSEGSRSIVNEIEEPVRWTFYYSRRTAADYPAVRSYGARVRGLLESYAVASEGRIILTEIDPEPYSDAEDAALAAGLAPAPAGEGDRIFFGLVAENAVDDRQVLAYFAPEREALLEYDLSRSLAELSRQERSHVGVLTSLPIQPGMIGARASHIVDEIGAAYEIEWISSGFSELPDVDALLIIHPPRLADDQLRALDRYVAGGGRMILALDPLALAAFRPGPDGLPPPGARRASTLEPLLSAWGVEMPSGEVAMDRALGLPVQITENGRNDIRNYPLWFSAGPAELADDDLATADLQRGINFGSPGHLVVSPVNGVGVRYLIRTSEDGAIIDTDTAAGNPSPASLLSDYEAAGRAPVLAVRLSGLFPAAFPGDEVSAGMARQSADVVILADVDWLDDPYFLRNDPSFGLSIVADNPAFLLNLVDLAVGDPALLELRSLPSSARPMTRVDSLREAAEAEYAEEQAALEVRAAEIDSELQSLLSGRPPATDDGREIGLEERITELRAEMAEARSRLRDIEREFREDIDALEAALRFWTMWAPAIFVLLAGLGIGYWRRRRTLT</sequence>
<dbReference type="InterPro" id="IPR019196">
    <property type="entry name" value="ABC_transp_unknown"/>
</dbReference>
<evidence type="ECO:0000313" key="6">
    <source>
        <dbReference type="Proteomes" id="UP001354971"/>
    </source>
</evidence>
<dbReference type="EMBL" id="JAZDRP010000005">
    <property type="protein sequence ID" value="MEE2526743.1"/>
    <property type="molecule type" value="Genomic_DNA"/>
</dbReference>
<feature type="domain" description="ABC-type uncharacterised transport system" evidence="3">
    <location>
        <begin position="176"/>
        <end position="464"/>
    </location>
</feature>
<protein>
    <submittedName>
        <fullName evidence="5">GldG family protein</fullName>
    </submittedName>
</protein>
<comment type="caution">
    <text evidence="5">The sequence shown here is derived from an EMBL/GenBank/DDBJ whole genome shotgun (WGS) entry which is preliminary data.</text>
</comment>
<keyword evidence="2" id="KW-0812">Transmembrane</keyword>